<dbReference type="PANTHER" id="PTHR33675">
    <property type="entry name" value="NUCLEAR RECEPTOR FAMILY 2 GROUP C PROTEIN"/>
    <property type="match status" value="1"/>
</dbReference>
<organism evidence="2 3">
    <name type="scientific">Apostasia shenzhenica</name>
    <dbReference type="NCBI Taxonomy" id="1088818"/>
    <lineage>
        <taxon>Eukaryota</taxon>
        <taxon>Viridiplantae</taxon>
        <taxon>Streptophyta</taxon>
        <taxon>Embryophyta</taxon>
        <taxon>Tracheophyta</taxon>
        <taxon>Spermatophyta</taxon>
        <taxon>Magnoliopsida</taxon>
        <taxon>Liliopsida</taxon>
        <taxon>Asparagales</taxon>
        <taxon>Orchidaceae</taxon>
        <taxon>Apostasioideae</taxon>
        <taxon>Apostasia</taxon>
    </lineage>
</organism>
<evidence type="ECO:0000313" key="2">
    <source>
        <dbReference type="EMBL" id="PKA64505.1"/>
    </source>
</evidence>
<accession>A0A2I0B9M4</accession>
<sequence length="179" mass="20112">MAKKRKSDASRLDEVDRSMYSTFCTAANSLSQIYTQAMSQKKLAFQAGERHALEKLVLWIMRQHEEGSRVTASDIFGHLQNEIDYGGDDTSSHKPQRLDQHPESIFPLPTSTIQNPGFLASSATRFHPSDQSKNSVFSDALSSPTHRTLRPYLIPQEEANCHDSSMEMHTDSPVHDSYG</sequence>
<dbReference type="PANTHER" id="PTHR33675:SF1">
    <property type="entry name" value="HOLOCARBOXYLASE SYNTHETASE"/>
    <property type="match status" value="1"/>
</dbReference>
<feature type="region of interest" description="Disordered" evidence="1">
    <location>
        <begin position="158"/>
        <end position="179"/>
    </location>
</feature>
<dbReference type="OrthoDB" id="755598at2759"/>
<name>A0A2I0B9M4_9ASPA</name>
<feature type="compositionally biased region" description="Basic and acidic residues" evidence="1">
    <location>
        <begin position="159"/>
        <end position="179"/>
    </location>
</feature>
<reference evidence="2 3" key="1">
    <citation type="journal article" date="2017" name="Nature">
        <title>The Apostasia genome and the evolution of orchids.</title>
        <authorList>
            <person name="Zhang G.Q."/>
            <person name="Liu K.W."/>
            <person name="Li Z."/>
            <person name="Lohaus R."/>
            <person name="Hsiao Y.Y."/>
            <person name="Niu S.C."/>
            <person name="Wang J.Y."/>
            <person name="Lin Y.C."/>
            <person name="Xu Q."/>
            <person name="Chen L.J."/>
            <person name="Yoshida K."/>
            <person name="Fujiwara S."/>
            <person name="Wang Z.W."/>
            <person name="Zhang Y.Q."/>
            <person name="Mitsuda N."/>
            <person name="Wang M."/>
            <person name="Liu G.H."/>
            <person name="Pecoraro L."/>
            <person name="Huang H.X."/>
            <person name="Xiao X.J."/>
            <person name="Lin M."/>
            <person name="Wu X.Y."/>
            <person name="Wu W.L."/>
            <person name="Chen Y.Y."/>
            <person name="Chang S.B."/>
            <person name="Sakamoto S."/>
            <person name="Ohme-Takagi M."/>
            <person name="Yagi M."/>
            <person name="Zeng S.J."/>
            <person name="Shen C.Y."/>
            <person name="Yeh C.M."/>
            <person name="Luo Y.B."/>
            <person name="Tsai W.C."/>
            <person name="Van de Peer Y."/>
            <person name="Liu Z.J."/>
        </authorList>
    </citation>
    <scope>NUCLEOTIDE SEQUENCE [LARGE SCALE GENOMIC DNA]</scope>
    <source>
        <strain evidence="3">cv. Shenzhen</strain>
        <tissue evidence="2">Stem</tissue>
    </source>
</reference>
<proteinExistence type="predicted"/>
<keyword evidence="3" id="KW-1185">Reference proteome</keyword>
<gene>
    <name evidence="2" type="ORF">AXF42_Ash007250</name>
</gene>
<dbReference type="Proteomes" id="UP000236161">
    <property type="component" value="Unassembled WGS sequence"/>
</dbReference>
<evidence type="ECO:0008006" key="4">
    <source>
        <dbReference type="Google" id="ProtNLM"/>
    </source>
</evidence>
<evidence type="ECO:0000313" key="3">
    <source>
        <dbReference type="Proteomes" id="UP000236161"/>
    </source>
</evidence>
<dbReference type="InterPro" id="IPR016549">
    <property type="entry name" value="UCP009193"/>
</dbReference>
<dbReference type="STRING" id="1088818.A0A2I0B9M4"/>
<dbReference type="EMBL" id="KZ451903">
    <property type="protein sequence ID" value="PKA64505.1"/>
    <property type="molecule type" value="Genomic_DNA"/>
</dbReference>
<protein>
    <recommendedName>
        <fullName evidence="4">Holocarboxylase synthetase</fullName>
    </recommendedName>
</protein>
<dbReference type="AlphaFoldDB" id="A0A2I0B9M4"/>
<dbReference type="PIRSF" id="PIRSF009193">
    <property type="entry name" value="UCP009193"/>
    <property type="match status" value="1"/>
</dbReference>
<evidence type="ECO:0000256" key="1">
    <source>
        <dbReference type="SAM" id="MobiDB-lite"/>
    </source>
</evidence>